<name>A0A9D1FGB8_9PROT</name>
<proteinExistence type="predicted"/>
<accession>A0A9D1FGB8</accession>
<comment type="caution">
    <text evidence="1">The sequence shown here is derived from an EMBL/GenBank/DDBJ whole genome shotgun (WGS) entry which is preliminary data.</text>
</comment>
<protein>
    <submittedName>
        <fullName evidence="1">Uncharacterized protein</fullName>
    </submittedName>
</protein>
<dbReference type="EMBL" id="DVJI01000006">
    <property type="protein sequence ID" value="HIS70603.1"/>
    <property type="molecule type" value="Genomic_DNA"/>
</dbReference>
<dbReference type="AlphaFoldDB" id="A0A9D1FGB8"/>
<dbReference type="Proteomes" id="UP000886742">
    <property type="component" value="Unassembled WGS sequence"/>
</dbReference>
<evidence type="ECO:0000313" key="2">
    <source>
        <dbReference type="Proteomes" id="UP000886742"/>
    </source>
</evidence>
<sequence>MAENENDFYVDEYGEIHRNSEPQRLENDALWREYQQLEYEIFSHNDKSPEKLARFQELEKQLGITQQKKNAFLNAKNKLRANAQQTMSVTQILSAAQQKENE</sequence>
<gene>
    <name evidence="1" type="ORF">IAD02_01270</name>
</gene>
<reference evidence="1" key="2">
    <citation type="journal article" date="2021" name="PeerJ">
        <title>Extensive microbial diversity within the chicken gut microbiome revealed by metagenomics and culture.</title>
        <authorList>
            <person name="Gilroy R."/>
            <person name="Ravi A."/>
            <person name="Getino M."/>
            <person name="Pursley I."/>
            <person name="Horton D.L."/>
            <person name="Alikhan N.F."/>
            <person name="Baker D."/>
            <person name="Gharbi K."/>
            <person name="Hall N."/>
            <person name="Watson M."/>
            <person name="Adriaenssens E.M."/>
            <person name="Foster-Nyarko E."/>
            <person name="Jarju S."/>
            <person name="Secka A."/>
            <person name="Antonio M."/>
            <person name="Oren A."/>
            <person name="Chaudhuri R.R."/>
            <person name="La Ragione R."/>
            <person name="Hildebrand F."/>
            <person name="Pallen M.J."/>
        </authorList>
    </citation>
    <scope>NUCLEOTIDE SEQUENCE</scope>
    <source>
        <strain evidence="1">ChiGjej3B3-5194</strain>
    </source>
</reference>
<evidence type="ECO:0000313" key="1">
    <source>
        <dbReference type="EMBL" id="HIS70603.1"/>
    </source>
</evidence>
<organism evidence="1 2">
    <name type="scientific">Candidatus Enterousia intestinigallinarum</name>
    <dbReference type="NCBI Taxonomy" id="2840790"/>
    <lineage>
        <taxon>Bacteria</taxon>
        <taxon>Pseudomonadati</taxon>
        <taxon>Pseudomonadota</taxon>
        <taxon>Alphaproteobacteria</taxon>
        <taxon>Candidatus Enterousia</taxon>
    </lineage>
</organism>
<reference evidence="1" key="1">
    <citation type="submission" date="2020-10" db="EMBL/GenBank/DDBJ databases">
        <authorList>
            <person name="Gilroy R."/>
        </authorList>
    </citation>
    <scope>NUCLEOTIDE SEQUENCE</scope>
    <source>
        <strain evidence="1">ChiGjej3B3-5194</strain>
    </source>
</reference>